<comment type="caution">
    <text evidence="8">The sequence shown here is derived from an EMBL/GenBank/DDBJ whole genome shotgun (WGS) entry which is preliminary data.</text>
</comment>
<evidence type="ECO:0000313" key="9">
    <source>
        <dbReference type="Proteomes" id="UP000559256"/>
    </source>
</evidence>
<reference evidence="8 9" key="1">
    <citation type="journal article" date="2020" name="ISME J.">
        <title>Uncovering the hidden diversity of litter-decomposition mechanisms in mushroom-forming fungi.</title>
        <authorList>
            <person name="Floudas D."/>
            <person name="Bentzer J."/>
            <person name="Ahren D."/>
            <person name="Johansson T."/>
            <person name="Persson P."/>
            <person name="Tunlid A."/>
        </authorList>
    </citation>
    <scope>NUCLEOTIDE SEQUENCE [LARGE SCALE GENOMIC DNA]</scope>
    <source>
        <strain evidence="8 9">CBS 291.85</strain>
    </source>
</reference>
<organism evidence="8 9">
    <name type="scientific">Tetrapyrgos nigripes</name>
    <dbReference type="NCBI Taxonomy" id="182062"/>
    <lineage>
        <taxon>Eukaryota</taxon>
        <taxon>Fungi</taxon>
        <taxon>Dikarya</taxon>
        <taxon>Basidiomycota</taxon>
        <taxon>Agaricomycotina</taxon>
        <taxon>Agaricomycetes</taxon>
        <taxon>Agaricomycetidae</taxon>
        <taxon>Agaricales</taxon>
        <taxon>Marasmiineae</taxon>
        <taxon>Marasmiaceae</taxon>
        <taxon>Tetrapyrgos</taxon>
    </lineage>
</organism>
<evidence type="ECO:0000256" key="7">
    <source>
        <dbReference type="RuleBase" id="RU361238"/>
    </source>
</evidence>
<sequence length="220" mass="23282">MSVATSSDSEISLEVWFPRNWTGRFLSTGNGGLSGCIQYEDLAYSAALSFATVGANNGHNGTSGVPFLNKPGVIEDFAYRSIHTGVAIGKTLTSSFYGSLTPRLSISDVVPVSGSKFFTLFKPITSRIGGRQGLKSVQDFPEDFDGVVAGALAADFNHLLSWSGHFYAITGNSSASRFCDGIDGVEDGIIEDPNLCDYEPARLLCNETQTEGGLYHGGAG</sequence>
<keyword evidence="5" id="KW-1015">Disulfide bond</keyword>
<protein>
    <recommendedName>
        <fullName evidence="7">Carboxylic ester hydrolase</fullName>
        <ecNumber evidence="7">3.1.1.-</ecNumber>
    </recommendedName>
</protein>
<dbReference type="PANTHER" id="PTHR33938">
    <property type="entry name" value="FERULOYL ESTERASE B-RELATED"/>
    <property type="match status" value="1"/>
</dbReference>
<keyword evidence="2" id="KW-0858">Xylan degradation</keyword>
<keyword evidence="2" id="KW-0119">Carbohydrate metabolism</keyword>
<evidence type="ECO:0000256" key="6">
    <source>
        <dbReference type="ARBA" id="ARBA00034075"/>
    </source>
</evidence>
<keyword evidence="1" id="KW-0719">Serine esterase</keyword>
<dbReference type="GO" id="GO:0045493">
    <property type="term" value="P:xylan catabolic process"/>
    <property type="evidence" value="ECO:0007669"/>
    <property type="project" value="UniProtKB-KW"/>
</dbReference>
<accession>A0A8H5C9P5</accession>
<dbReference type="AlphaFoldDB" id="A0A8H5C9P5"/>
<evidence type="ECO:0000313" key="8">
    <source>
        <dbReference type="EMBL" id="KAF5336743.1"/>
    </source>
</evidence>
<evidence type="ECO:0000256" key="4">
    <source>
        <dbReference type="ARBA" id="ARBA00022801"/>
    </source>
</evidence>
<dbReference type="GO" id="GO:0030600">
    <property type="term" value="F:feruloyl esterase activity"/>
    <property type="evidence" value="ECO:0007669"/>
    <property type="project" value="UniProtKB-EC"/>
</dbReference>
<dbReference type="EMBL" id="JAACJM010000223">
    <property type="protein sequence ID" value="KAF5336743.1"/>
    <property type="molecule type" value="Genomic_DNA"/>
</dbReference>
<dbReference type="InterPro" id="IPR011118">
    <property type="entry name" value="Tannase/feruloyl_esterase"/>
</dbReference>
<proteinExistence type="inferred from homology"/>
<evidence type="ECO:0000256" key="1">
    <source>
        <dbReference type="ARBA" id="ARBA00022487"/>
    </source>
</evidence>
<evidence type="ECO:0000256" key="2">
    <source>
        <dbReference type="ARBA" id="ARBA00022651"/>
    </source>
</evidence>
<dbReference type="EC" id="3.1.1.-" evidence="7"/>
<dbReference type="Proteomes" id="UP000559256">
    <property type="component" value="Unassembled WGS sequence"/>
</dbReference>
<comment type="similarity">
    <text evidence="7">Belongs to the tannase family.</text>
</comment>
<keyword evidence="4 7" id="KW-0378">Hydrolase</keyword>
<keyword evidence="3" id="KW-0732">Signal</keyword>
<evidence type="ECO:0000256" key="5">
    <source>
        <dbReference type="ARBA" id="ARBA00023157"/>
    </source>
</evidence>
<name>A0A8H5C9P5_9AGAR</name>
<keyword evidence="2" id="KW-0624">Polysaccharide degradation</keyword>
<evidence type="ECO:0000256" key="3">
    <source>
        <dbReference type="ARBA" id="ARBA00022729"/>
    </source>
</evidence>
<comment type="catalytic activity">
    <reaction evidence="6">
        <text>feruloyl-polysaccharide + H2O = ferulate + polysaccharide.</text>
        <dbReference type="EC" id="3.1.1.73"/>
    </reaction>
</comment>
<dbReference type="Pfam" id="PF07519">
    <property type="entry name" value="Tannase"/>
    <property type="match status" value="1"/>
</dbReference>
<gene>
    <name evidence="8" type="ORF">D9758_016283</name>
</gene>
<dbReference type="PANTHER" id="PTHR33938:SF15">
    <property type="entry name" value="FERULOYL ESTERASE B-RELATED"/>
    <property type="match status" value="1"/>
</dbReference>
<keyword evidence="9" id="KW-1185">Reference proteome</keyword>
<dbReference type="OrthoDB" id="3039123at2759"/>